<accession>A0A194YR33</accession>
<evidence type="ECO:0000313" key="1">
    <source>
        <dbReference type="EMBL" id="KXG30285.1"/>
    </source>
</evidence>
<gene>
    <name evidence="1" type="ORF">SORBI_3004G157200</name>
</gene>
<dbReference type="AlphaFoldDB" id="A0A194YR33"/>
<dbReference type="Proteomes" id="UP000000768">
    <property type="component" value="Chromosome 4"/>
</dbReference>
<reference evidence="2" key="2">
    <citation type="journal article" date="2018" name="Plant J.">
        <title>The Sorghum bicolor reference genome: improved assembly, gene annotations, a transcriptome atlas, and signatures of genome organization.</title>
        <authorList>
            <person name="McCormick R.F."/>
            <person name="Truong S.K."/>
            <person name="Sreedasyam A."/>
            <person name="Jenkins J."/>
            <person name="Shu S."/>
            <person name="Sims D."/>
            <person name="Kennedy M."/>
            <person name="Amirebrahimi M."/>
            <person name="Weers B.D."/>
            <person name="McKinley B."/>
            <person name="Mattison A."/>
            <person name="Morishige D.T."/>
            <person name="Grimwood J."/>
            <person name="Schmutz J."/>
            <person name="Mullet J.E."/>
        </authorList>
    </citation>
    <scope>NUCLEOTIDE SEQUENCE [LARGE SCALE GENOMIC DNA]</scope>
    <source>
        <strain evidence="2">cv. BTx623</strain>
    </source>
</reference>
<dbReference type="InParanoid" id="A0A194YR33"/>
<evidence type="ECO:0000313" key="2">
    <source>
        <dbReference type="Proteomes" id="UP000000768"/>
    </source>
</evidence>
<dbReference type="EMBL" id="CM000763">
    <property type="protein sequence ID" value="KXG30285.1"/>
    <property type="molecule type" value="Genomic_DNA"/>
</dbReference>
<dbReference type="Gramene" id="KXG30285">
    <property type="protein sequence ID" value="KXG30285"/>
    <property type="gene ID" value="SORBI_3004G157200"/>
</dbReference>
<sequence>MLLAPSGYGGRWLDPREGWGCADARSTRGVVGVGGCPCSLSTSSSMIVSFTVANGGWRWVGVRDHGKCLDHDIRGHRFLLGGVLLTPLLMSS</sequence>
<keyword evidence="2" id="KW-1185">Reference proteome</keyword>
<protein>
    <submittedName>
        <fullName evidence="1">Uncharacterized protein</fullName>
    </submittedName>
</protein>
<organism evidence="1 2">
    <name type="scientific">Sorghum bicolor</name>
    <name type="common">Sorghum</name>
    <name type="synonym">Sorghum vulgare</name>
    <dbReference type="NCBI Taxonomy" id="4558"/>
    <lineage>
        <taxon>Eukaryota</taxon>
        <taxon>Viridiplantae</taxon>
        <taxon>Streptophyta</taxon>
        <taxon>Embryophyta</taxon>
        <taxon>Tracheophyta</taxon>
        <taxon>Spermatophyta</taxon>
        <taxon>Magnoliopsida</taxon>
        <taxon>Liliopsida</taxon>
        <taxon>Poales</taxon>
        <taxon>Poaceae</taxon>
        <taxon>PACMAD clade</taxon>
        <taxon>Panicoideae</taxon>
        <taxon>Andropogonodae</taxon>
        <taxon>Andropogoneae</taxon>
        <taxon>Sorghinae</taxon>
        <taxon>Sorghum</taxon>
    </lineage>
</organism>
<reference evidence="1 2" key="1">
    <citation type="journal article" date="2009" name="Nature">
        <title>The Sorghum bicolor genome and the diversification of grasses.</title>
        <authorList>
            <person name="Paterson A.H."/>
            <person name="Bowers J.E."/>
            <person name="Bruggmann R."/>
            <person name="Dubchak I."/>
            <person name="Grimwood J."/>
            <person name="Gundlach H."/>
            <person name="Haberer G."/>
            <person name="Hellsten U."/>
            <person name="Mitros T."/>
            <person name="Poliakov A."/>
            <person name="Schmutz J."/>
            <person name="Spannagl M."/>
            <person name="Tang H."/>
            <person name="Wang X."/>
            <person name="Wicker T."/>
            <person name="Bharti A.K."/>
            <person name="Chapman J."/>
            <person name="Feltus F.A."/>
            <person name="Gowik U."/>
            <person name="Grigoriev I.V."/>
            <person name="Lyons E."/>
            <person name="Maher C.A."/>
            <person name="Martis M."/>
            <person name="Narechania A."/>
            <person name="Otillar R.P."/>
            <person name="Penning B.W."/>
            <person name="Salamov A.A."/>
            <person name="Wang Y."/>
            <person name="Zhang L."/>
            <person name="Carpita N.C."/>
            <person name="Freeling M."/>
            <person name="Gingle A.R."/>
            <person name="Hash C.T."/>
            <person name="Keller B."/>
            <person name="Klein P."/>
            <person name="Kresovich S."/>
            <person name="McCann M.C."/>
            <person name="Ming R."/>
            <person name="Peterson D.G."/>
            <person name="Mehboob-ur-Rahman"/>
            <person name="Ware D."/>
            <person name="Westhoff P."/>
            <person name="Mayer K.F."/>
            <person name="Messing J."/>
            <person name="Rokhsar D.S."/>
        </authorList>
    </citation>
    <scope>NUCLEOTIDE SEQUENCE [LARGE SCALE GENOMIC DNA]</scope>
    <source>
        <strain evidence="2">cv. BTx623</strain>
    </source>
</reference>
<proteinExistence type="predicted"/>
<name>A0A194YR33_SORBI</name>